<evidence type="ECO:0008006" key="3">
    <source>
        <dbReference type="Google" id="ProtNLM"/>
    </source>
</evidence>
<reference evidence="1 2" key="1">
    <citation type="submission" date="2019-06" db="EMBL/GenBank/DDBJ databases">
        <title>Genomic Encyclopedia of Type Strains, Phase IV (KMG-V): Genome sequencing to study the core and pangenomes of soil and plant-associated prokaryotes.</title>
        <authorList>
            <person name="Whitman W."/>
        </authorList>
    </citation>
    <scope>NUCLEOTIDE SEQUENCE [LARGE SCALE GENOMIC DNA]</scope>
    <source>
        <strain evidence="1 2">BR 510</strain>
    </source>
</reference>
<proteinExistence type="predicted"/>
<dbReference type="InterPro" id="IPR049718">
    <property type="entry name" value="AKO59007-like"/>
</dbReference>
<evidence type="ECO:0000313" key="1">
    <source>
        <dbReference type="EMBL" id="TWA89578.1"/>
    </source>
</evidence>
<dbReference type="RefSeq" id="WP_145670177.1">
    <property type="nucleotide sequence ID" value="NZ_VITK01000019.1"/>
</dbReference>
<dbReference type="OrthoDB" id="7220886at2"/>
<organism evidence="1 2">
    <name type="scientific">Bradyrhizobium stylosanthis</name>
    <dbReference type="NCBI Taxonomy" id="1803665"/>
    <lineage>
        <taxon>Bacteria</taxon>
        <taxon>Pseudomonadati</taxon>
        <taxon>Pseudomonadota</taxon>
        <taxon>Alphaproteobacteria</taxon>
        <taxon>Hyphomicrobiales</taxon>
        <taxon>Nitrobacteraceae</taxon>
        <taxon>Bradyrhizobium</taxon>
    </lineage>
</organism>
<dbReference type="Proteomes" id="UP000319949">
    <property type="component" value="Unassembled WGS sequence"/>
</dbReference>
<dbReference type="EMBL" id="VITK01000019">
    <property type="protein sequence ID" value="TWA89578.1"/>
    <property type="molecule type" value="Genomic_DNA"/>
</dbReference>
<protein>
    <recommendedName>
        <fullName evidence="3">HK97 family phage major capsid protein</fullName>
    </recommendedName>
</protein>
<comment type="caution">
    <text evidence="1">The sequence shown here is derived from an EMBL/GenBank/DDBJ whole genome shotgun (WGS) entry which is preliminary data.</text>
</comment>
<evidence type="ECO:0000313" key="2">
    <source>
        <dbReference type="Proteomes" id="UP000319949"/>
    </source>
</evidence>
<sequence length="347" mass="38900">MPFTVAEVENIANSTLDYFIDKGRAESQHIQDKPLLKAMDAAKTTFPGGKEFISGAVKGNTTSSIQGFQHDDEVGYSNPANAKRYNYPWKLIHLGIEFSMHEAAKDGISIVDTTNGKGETEHSERELTALVNILNEKFEDMAEGWDRGFNNMFWQDGSQDPNLVPGIKSFIVDAPTSGLVVGGIDQSANTWWRNRAVLGIDASTPSNLNVTNTLQKEYRQLRRYGGNPKLWLAGSDLIEAMEKELRSKGNFTQDGWMSQGKTDSGMADISFKGNKIQYDPTLDDLGMSKRLYVLDTRFIKPRVMDGEDKKKHYPARPENKYMFYRAMTWIGGLTCNKRNAHGVYSIA</sequence>
<dbReference type="NCBIfam" id="NF033394">
    <property type="entry name" value="capsid_maj_Podo"/>
    <property type="match status" value="1"/>
</dbReference>
<name>A0A560CXI4_9BRAD</name>
<dbReference type="AlphaFoldDB" id="A0A560CXI4"/>
<keyword evidence="2" id="KW-1185">Reference proteome</keyword>
<gene>
    <name evidence="1" type="ORF">FBZ96_11946</name>
</gene>
<accession>A0A560CXI4</accession>